<evidence type="ECO:0000313" key="1">
    <source>
        <dbReference type="EMBL" id="MBD7969238.1"/>
    </source>
</evidence>
<dbReference type="RefSeq" id="WP_191801051.1">
    <property type="nucleotide sequence ID" value="NZ_JACSQL010000006.1"/>
</dbReference>
<dbReference type="Pfam" id="PF04978">
    <property type="entry name" value="MST"/>
    <property type="match status" value="1"/>
</dbReference>
<dbReference type="InterPro" id="IPR034660">
    <property type="entry name" value="DinB/YfiT-like"/>
</dbReference>
<keyword evidence="2" id="KW-1185">Reference proteome</keyword>
<name>A0ABR8T108_9BACL</name>
<organism evidence="1 2">
    <name type="scientific">Paenibacillus gallinarum</name>
    <dbReference type="NCBI Taxonomy" id="2762232"/>
    <lineage>
        <taxon>Bacteria</taxon>
        <taxon>Bacillati</taxon>
        <taxon>Bacillota</taxon>
        <taxon>Bacilli</taxon>
        <taxon>Bacillales</taxon>
        <taxon>Paenibacillaceae</taxon>
        <taxon>Paenibacillus</taxon>
    </lineage>
</organism>
<dbReference type="InterPro" id="IPR007061">
    <property type="entry name" value="MST-like"/>
</dbReference>
<comment type="caution">
    <text evidence="1">The sequence shown here is derived from an EMBL/GenBank/DDBJ whole genome shotgun (WGS) entry which is preliminary data.</text>
</comment>
<accession>A0ABR8T108</accession>
<protein>
    <submittedName>
        <fullName evidence="1">DUF664 domain-containing protein</fullName>
    </submittedName>
</protein>
<gene>
    <name evidence="1" type="ORF">H9647_14275</name>
</gene>
<dbReference type="EMBL" id="JACSQL010000006">
    <property type="protein sequence ID" value="MBD7969238.1"/>
    <property type="molecule type" value="Genomic_DNA"/>
</dbReference>
<dbReference type="SUPFAM" id="SSF109854">
    <property type="entry name" value="DinB/YfiT-like putative metalloenzymes"/>
    <property type="match status" value="1"/>
</dbReference>
<proteinExistence type="predicted"/>
<evidence type="ECO:0000313" key="2">
    <source>
        <dbReference type="Proteomes" id="UP000608071"/>
    </source>
</evidence>
<reference evidence="1 2" key="1">
    <citation type="submission" date="2020-08" db="EMBL/GenBank/DDBJ databases">
        <title>A Genomic Blueprint of the Chicken Gut Microbiome.</title>
        <authorList>
            <person name="Gilroy R."/>
            <person name="Ravi A."/>
            <person name="Getino M."/>
            <person name="Pursley I."/>
            <person name="Horton D.L."/>
            <person name="Alikhan N.-F."/>
            <person name="Baker D."/>
            <person name="Gharbi K."/>
            <person name="Hall N."/>
            <person name="Watson M."/>
            <person name="Adriaenssens E.M."/>
            <person name="Foster-Nyarko E."/>
            <person name="Jarju S."/>
            <person name="Secka A."/>
            <person name="Antonio M."/>
            <person name="Oren A."/>
            <person name="Chaudhuri R."/>
            <person name="La Ragione R.M."/>
            <person name="Hildebrand F."/>
            <person name="Pallen M.J."/>
        </authorList>
    </citation>
    <scope>NUCLEOTIDE SEQUENCE [LARGE SCALE GENOMIC DNA]</scope>
    <source>
        <strain evidence="1 2">Sa2BVA9</strain>
    </source>
</reference>
<dbReference type="Gene3D" id="1.20.120.450">
    <property type="entry name" value="dinb family like domain"/>
    <property type="match status" value="1"/>
</dbReference>
<dbReference type="Proteomes" id="UP000608071">
    <property type="component" value="Unassembled WGS sequence"/>
</dbReference>
<sequence length="177" mass="21006">MDGNNQFKIIDITGMNHQISQLVSMMNYARFTTINAVQGLTIDELDYLEDPNSNTIGALLLHIAAVEIGFQIEIFDNRTPNEEELKAWLAAYELGEKGRNEIRGNSLDYYLNKLEQVRLRTLKEFRQKDDNWLYEERKWSGLPSNNYFIWFHVFEDEINHRGQIRWLRQRLPRPTIK</sequence>